<evidence type="ECO:0000256" key="8">
    <source>
        <dbReference type="SAM" id="MobiDB-lite"/>
    </source>
</evidence>
<dbReference type="InterPro" id="IPR040853">
    <property type="entry name" value="RapA2_cadherin-like"/>
</dbReference>
<dbReference type="PANTHER" id="PTHR24025:SF23">
    <property type="entry name" value="NEURAL-CADHERIN"/>
    <property type="match status" value="1"/>
</dbReference>
<evidence type="ECO:0000313" key="10">
    <source>
        <dbReference type="EMBL" id="MCH8616671.1"/>
    </source>
</evidence>
<keyword evidence="2" id="KW-0812">Transmembrane</keyword>
<proteinExistence type="predicted"/>
<keyword evidence="4" id="KW-0106">Calcium</keyword>
<name>A0ABS9VNW3_9SPHN</name>
<dbReference type="Gene3D" id="2.60.40.10">
    <property type="entry name" value="Immunoglobulins"/>
    <property type="match status" value="1"/>
</dbReference>
<dbReference type="InterPro" id="IPR001343">
    <property type="entry name" value="Hemolysn_Ca-bd"/>
</dbReference>
<dbReference type="InterPro" id="IPR050971">
    <property type="entry name" value="Cadherin-domain_protein"/>
</dbReference>
<reference evidence="10 11" key="1">
    <citation type="submission" date="2022-03" db="EMBL/GenBank/DDBJ databases">
        <authorList>
            <person name="Jo J.-H."/>
            <person name="Im W.-T."/>
        </authorList>
    </citation>
    <scope>NUCLEOTIDE SEQUENCE [LARGE SCALE GENOMIC DNA]</scope>
    <source>
        <strain evidence="10 11">SM33</strain>
    </source>
</reference>
<evidence type="ECO:0000256" key="5">
    <source>
        <dbReference type="ARBA" id="ARBA00022889"/>
    </source>
</evidence>
<dbReference type="PROSITE" id="PS50268">
    <property type="entry name" value="CADHERIN_2"/>
    <property type="match status" value="2"/>
</dbReference>
<comment type="subcellular location">
    <subcellularLocation>
        <location evidence="1">Membrane</location>
    </subcellularLocation>
</comment>
<protein>
    <submittedName>
        <fullName evidence="10">VCBS domain-containing protein</fullName>
    </submittedName>
</protein>
<dbReference type="InterPro" id="IPR010221">
    <property type="entry name" value="VCBS_dom"/>
</dbReference>
<comment type="caution">
    <text evidence="10">The sequence shown here is derived from an EMBL/GenBank/DDBJ whole genome shotgun (WGS) entry which is preliminary data.</text>
</comment>
<dbReference type="EMBL" id="JAKZHW010000002">
    <property type="protein sequence ID" value="MCH8616671.1"/>
    <property type="molecule type" value="Genomic_DNA"/>
</dbReference>
<dbReference type="InterPro" id="IPR011049">
    <property type="entry name" value="Serralysin-like_metalloprot_C"/>
</dbReference>
<keyword evidence="5" id="KW-0130">Cell adhesion</keyword>
<dbReference type="NCBIfam" id="TIGR01965">
    <property type="entry name" value="VCBS_repeat"/>
    <property type="match status" value="21"/>
</dbReference>
<evidence type="ECO:0000256" key="6">
    <source>
        <dbReference type="ARBA" id="ARBA00022989"/>
    </source>
</evidence>
<evidence type="ECO:0000313" key="11">
    <source>
        <dbReference type="Proteomes" id="UP001203058"/>
    </source>
</evidence>
<dbReference type="SUPFAM" id="SSF51120">
    <property type="entry name" value="beta-Roll"/>
    <property type="match status" value="1"/>
</dbReference>
<dbReference type="Proteomes" id="UP001203058">
    <property type="component" value="Unassembled WGS sequence"/>
</dbReference>
<keyword evidence="6" id="KW-1133">Transmembrane helix</keyword>
<gene>
    <name evidence="10" type="ORF">LZ016_11245</name>
</gene>
<dbReference type="PANTHER" id="PTHR24025">
    <property type="entry name" value="DESMOGLEIN FAMILY MEMBER"/>
    <property type="match status" value="1"/>
</dbReference>
<evidence type="ECO:0000256" key="3">
    <source>
        <dbReference type="ARBA" id="ARBA00022737"/>
    </source>
</evidence>
<dbReference type="Gene3D" id="2.150.10.10">
    <property type="entry name" value="Serralysin-like metalloprotease, C-terminal"/>
    <property type="match status" value="3"/>
</dbReference>
<feature type="domain" description="Cadherin" evidence="9">
    <location>
        <begin position="1252"/>
        <end position="1354"/>
    </location>
</feature>
<accession>A0ABS9VNW3</accession>
<evidence type="ECO:0000256" key="7">
    <source>
        <dbReference type="ARBA" id="ARBA00023136"/>
    </source>
</evidence>
<dbReference type="RefSeq" id="WP_241447568.1">
    <property type="nucleotide sequence ID" value="NZ_JAKZHW010000002.1"/>
</dbReference>
<keyword evidence="11" id="KW-1185">Reference proteome</keyword>
<evidence type="ECO:0000256" key="4">
    <source>
        <dbReference type="ARBA" id="ARBA00022837"/>
    </source>
</evidence>
<evidence type="ECO:0000256" key="1">
    <source>
        <dbReference type="ARBA" id="ARBA00004370"/>
    </source>
</evidence>
<dbReference type="InterPro" id="IPR018511">
    <property type="entry name" value="Hemolysin-typ_Ca-bd_CS"/>
</dbReference>
<keyword evidence="3" id="KW-0677">Repeat</keyword>
<dbReference type="SMART" id="SM00112">
    <property type="entry name" value="CA"/>
    <property type="match status" value="6"/>
</dbReference>
<sequence length="3178" mass="321527">MATNTGGGTTASLNNTPQAQTDIYTGQTEDFVGIRIFDVMSNDLAGNAKILWSLDDGSSSTDLIAQDTARVEAMSGDKSANGAKIWITSDGKVGYDAGTLTAAFRAQLQTLNAGQTLPDTFTYAIRMSNGTLSWTTVTVVYSGANDGPVAQNDTNSTDTVIEAGVGPGNTPKPGDSSASGNVLTNDSDVDSNDTLHVSAVQGGSVGSSVAGTYGSVIIGADGAYTYTLDNNDVDTNKLAEGETKTDVFTYTVTDSHGASTTATLTITVTGTNDQPDLSAITSGTLTDTAGDDTFSAVSGTLSSTDVDNGDTRTFGIDGGVADNSLSGYDLSKTSAYGKLYVNSSTGAYTFIPNDGAIEGLKSDTSVGFTLTVTDGHAATDSETLTINITGANDTPTIGVITDASYTDTASDDNFSDITGAFTSADRDNGDTRVFSVPGQVSSAELGFDKQVVSTYGTLFFNSSSGAYKFVANDAAIEGLKNTDHVDFVVTVTDGSGANANDTLTITLNGANDTPELTASLTSATYNDTAGDDSFNSVSGNLSGTDRDGDTLSYSVAGQVADGSHAGFDKSVTNAFGTLYLNSSSGAYEFVPNEGAIEGLKTGATTSFTFTAGDGSATSPSQTLTINLNGVNDTPTIGTITDASYTDTAANDTFSDVTGTFTSADRDTGDTRVFSVPGQASSAELGFDKQVVSAYGTLYFNSSSGAYKFVANDTAIEGLKTTDHVDFVVTVTDGSGATANDTLTITLNGANDTPELTASLANATYNDTAGDDSFGAVNGTLSSTDRDAGDTKTYGITGGAADNTLAGYDVSKSSTYGTLYLNSTSGAYTFVPNDGGIEHLKSTESVGFSLTVTDGSGASDSKTLTINLNGVNDTPELAAIPSATYNDTAGDDTFANVTGALGGSDRDNDTLTYSVAGQGASVEPGFDKQVTNSFGTLYLNSTTGAYKFVPNDTAIEGLKSATTTSFSFTASDGTATSAPQTLTINLNGVNDTPELGTVTGASYTDTANDDTFGNVTGILTSSDRDTVDTKTFSIDGAVGTLESGFDQEYATAYGTLYLNGSTGAYKFVPNDGAIEGLKSTQHVDFTVRVTDGSLASDSDTLTITLNGANDTPEIGTITDASYTDTAADDSFSDITGTFTSTDRDSGDTRVFSVPGQTAVVGDPDYNQKVFSTYGTLYFNSTSGAYKFVANDAAIEGLKSTDHVDFVVTVTDGSSATDIDTLTITLNGVNDTPELSASLTSHTYVDTAADDTFSAVNGTLTSTDRDASDTATYGIDGGAADNSLAGYDVSKSSTYGKLYLNTSTGAYTFVPNDGAIEALKANASATFTLTVTDGSSATDSETLTINLTGANDTPELAAITAATYNDTAGDDTFLAHSGTLSGSDRDDTTLTYAVAGQGDDASQLGFDKSVTNSFGTLYLNSTSGAYKFVPNDTAIEGLKSATTTSFSFTASDGSATSAPETLTINLNGANDTPELGTVTGATYTDTSGDDTFVDTTGTLTATDRDTVDTKTFAIDGSSASSEFGFDRELATTYGTLYLNSTSGAYKFVPNDTAIEGLKTTDQVDFTVRVTDGSGAFDTDTLTITLNGVNDTPELTASTTAATLTDTAADDTFAAVNGTLSTVDRDAGDTAVYGITGGSPDNSLAGYNVSKTSAYGTLYLDSATGAYTFVPNDSAIEGLKADTSVGFTLTVTDGSSASDSETLTINITGANDNPELTASLTSATYTDTAADDTFTAANGTLSSTDRDTGDTATYGITGGGADNSLAGYNVSKTSAYGTLYLNSASGAYTFVPNDGAIEQLKTGTSLGFALTVTDASGGTDTETLTINLNGANDTPDLAAITAATYNDTAGDDTFADHTGTLGGSDRDGDSLTYAAAGQVNDASQVGYDKSVTNSFGTLYLNSTSGAYKFVPDDAAIEALKAGTTTSFTFTASDGTATSAPQTLTINLNGVNDTPLLAAIPSATYNDTPGDDTFLVHTGTLSASDRDGDTLTYSVAGQSASVEPGFDKQVSNAYGTLYLNSTSGAYKFVPDDAAIEILKAGTTTSFTLTASDGTASDSQTLTINLNGANDTPELAAITAATYNDTAADDAFADHTGTLSGSDRDGDTLTYAAAGQVNDATQLGFDKSVSNSYGTLYLNSTSGAYKFVPDDAAIEALKAGTTTSFTFTASDGSATSAPQTLTINLNGVNDTPVLAAITAATYNDTAGDDTFVNVTGTLAGTDRDNDALTYAATGQVNDNTQLGYDKSVANTYGTLYLNSTSGAYKFVPNDAAIEALKAGTSTSFTFTASDGTATSNSQTLTINLNGVSDTPQLAAITAATYNDTAADDTFVNVTGTLNGSDRDNDALTYSATGQVNDLTQAGFDKSVANTYGTLYLNSTSGAYKFVPNDGAIEALKAGTSTSFTFTASDGAATSNSQTLTINLNGVNDTPQLAAITAATYNDTAADDTFANVTGTLSGSDRDNDTLTYSATGQVSDLSQTGFDKSVSNAYGTLYLNSSSGAYKFVPNDAAIEGLQAATSTSFSFTANDGTANSAPQTLTINFNAVNDEPVVDLNGSATGGTGATLNYTAGSAAAVIAPAGIVTDRDSANFDTGSLNVAISGATAADTLTIFNQGTGAGQIGISGSNVTYGGVVIGTFSGGSGGTALQINFNASATQAAVSALVEDIRYSNATSGAATKTVTYSLVDGDGVANGGDDTGTATATINVTAGNQPPVPTNDVIWASNNTVVTLSSDVLLGNDTDTDGLALTLVSVSAPAGALGGSGNVTVNADGTFSFTTGAAGGTTSAPTVITLTYTESDGAGNTSTGTITLKVVTTDLNNADTIDLSQAVVGAYQASYISSLGGNDSLTDGSGLGTLIGGDNNDTLIGNAGNDLLIGGDNTDDLQGGAGNDILRGGIGNNDKMDGGAGTDLLDFSDGTTAITFTLDQTAGSHAIANATGGLGNGDTYQNMEGVIGTSQADTITGSSLNDILRGGGGNDTLDGGAGTGDLIDFSDGAAGITFALVQSSSNTVFNTGAANLGSDTYKNMEGVIGTNFSDSLTGSAGNDILQGGGGNDVINGGNGNDTITGGTGADQLTGGAGNDIFVFTSPLNNVDTITDFDANGVDKISLNSTAFSALGAAFDATEFAANAGGTAQDGNDFILYDTTTGNLYYDADGNGAGARILIATLTSPTGTVDHGDFLFGP</sequence>
<feature type="compositionally biased region" description="Polar residues" evidence="8">
    <location>
        <begin position="176"/>
        <end position="186"/>
    </location>
</feature>
<evidence type="ECO:0000256" key="2">
    <source>
        <dbReference type="ARBA" id="ARBA00022692"/>
    </source>
</evidence>
<dbReference type="PRINTS" id="PR00313">
    <property type="entry name" value="CABNDNGRPT"/>
</dbReference>
<dbReference type="Pfam" id="PF17803">
    <property type="entry name" value="Cadherin_4"/>
    <property type="match status" value="4"/>
</dbReference>
<organism evidence="10 11">
    <name type="scientific">Sphingomonas telluris</name>
    <dbReference type="NCBI Taxonomy" id="2907998"/>
    <lineage>
        <taxon>Bacteria</taxon>
        <taxon>Pseudomonadati</taxon>
        <taxon>Pseudomonadota</taxon>
        <taxon>Alphaproteobacteria</taxon>
        <taxon>Sphingomonadales</taxon>
        <taxon>Sphingomonadaceae</taxon>
        <taxon>Sphingomonas</taxon>
    </lineage>
</organism>
<dbReference type="PROSITE" id="PS00330">
    <property type="entry name" value="HEMOLYSIN_CALCIUM"/>
    <property type="match status" value="4"/>
</dbReference>
<dbReference type="InterPro" id="IPR002126">
    <property type="entry name" value="Cadherin-like_dom"/>
</dbReference>
<dbReference type="Pfam" id="PF00353">
    <property type="entry name" value="HemolysinCabind"/>
    <property type="match status" value="4"/>
</dbReference>
<feature type="region of interest" description="Disordered" evidence="8">
    <location>
        <begin position="148"/>
        <end position="187"/>
    </location>
</feature>
<keyword evidence="7" id="KW-0472">Membrane</keyword>
<dbReference type="InterPro" id="IPR013783">
    <property type="entry name" value="Ig-like_fold"/>
</dbReference>
<feature type="domain" description="Cadherin" evidence="9">
    <location>
        <begin position="1593"/>
        <end position="1713"/>
    </location>
</feature>
<evidence type="ECO:0000259" key="9">
    <source>
        <dbReference type="PROSITE" id="PS50268"/>
    </source>
</evidence>